<evidence type="ECO:0000256" key="9">
    <source>
        <dbReference type="ARBA" id="ARBA00023136"/>
    </source>
</evidence>
<dbReference type="PANTHER" id="PTHR16023">
    <property type="entry name" value="TAX1 BINDING PROTEIN-RELATED"/>
    <property type="match status" value="1"/>
</dbReference>
<dbReference type="OrthoDB" id="5574975at2759"/>
<dbReference type="KEGG" id="btab:109031558"/>
<dbReference type="Pfam" id="PF11916">
    <property type="entry name" value="Vac14_Fig4_bd"/>
    <property type="match status" value="1"/>
</dbReference>
<keyword evidence="8" id="KW-0492">Microsome</keyword>
<feature type="domain" description="Vacuolar protein 14 C-terminal Fig4-binding" evidence="12">
    <location>
        <begin position="473"/>
        <end position="651"/>
    </location>
</feature>
<dbReference type="InterPro" id="IPR011989">
    <property type="entry name" value="ARM-like"/>
</dbReference>
<dbReference type="InterPro" id="IPR016024">
    <property type="entry name" value="ARM-type_fold"/>
</dbReference>
<evidence type="ECO:0000256" key="10">
    <source>
        <dbReference type="ARBA" id="ARBA00045654"/>
    </source>
</evidence>
<name>A0A9P0AKZ8_BEMTA</name>
<keyword evidence="7" id="KW-0256">Endoplasmic reticulum</keyword>
<dbReference type="Gene3D" id="1.25.10.10">
    <property type="entry name" value="Leucine-rich Repeat Variant"/>
    <property type="match status" value="2"/>
</dbReference>
<evidence type="ECO:0000256" key="11">
    <source>
        <dbReference type="ARBA" id="ARBA00047092"/>
    </source>
</evidence>
<evidence type="ECO:0000256" key="6">
    <source>
        <dbReference type="ARBA" id="ARBA00022753"/>
    </source>
</evidence>
<organism evidence="13 14">
    <name type="scientific">Bemisia tabaci</name>
    <name type="common">Sweetpotato whitefly</name>
    <name type="synonym">Aleurodes tabaci</name>
    <dbReference type="NCBI Taxonomy" id="7038"/>
    <lineage>
        <taxon>Eukaryota</taxon>
        <taxon>Metazoa</taxon>
        <taxon>Ecdysozoa</taxon>
        <taxon>Arthropoda</taxon>
        <taxon>Hexapoda</taxon>
        <taxon>Insecta</taxon>
        <taxon>Pterygota</taxon>
        <taxon>Neoptera</taxon>
        <taxon>Paraneoptera</taxon>
        <taxon>Hemiptera</taxon>
        <taxon>Sternorrhyncha</taxon>
        <taxon>Aleyrodoidea</taxon>
        <taxon>Aleyrodidae</taxon>
        <taxon>Aleyrodinae</taxon>
        <taxon>Bemisia</taxon>
    </lineage>
</organism>
<evidence type="ECO:0000256" key="3">
    <source>
        <dbReference type="ARBA" id="ARBA00010225"/>
    </source>
</evidence>
<evidence type="ECO:0000259" key="12">
    <source>
        <dbReference type="Pfam" id="PF11916"/>
    </source>
</evidence>
<dbReference type="PANTHER" id="PTHR16023:SF0">
    <property type="entry name" value="PROTEIN VAC14 HOMOLOG"/>
    <property type="match status" value="1"/>
</dbReference>
<gene>
    <name evidence="13" type="ORF">BEMITA_LOCUS11194</name>
</gene>
<keyword evidence="5" id="KW-0677">Repeat</keyword>
<comment type="similarity">
    <text evidence="3">Belongs to the VAC14 family.</text>
</comment>
<evidence type="ECO:0000256" key="2">
    <source>
        <dbReference type="ARBA" id="ARBA00004608"/>
    </source>
</evidence>
<dbReference type="Proteomes" id="UP001152759">
    <property type="component" value="Chromosome 7"/>
</dbReference>
<comment type="subunit">
    <text evidence="11">Forms pentamers. Component of the PI(3,5)P2 regulatory complex/PAS complex, at least composed of PIKFYVE, FIG4 and VAC14. VAC14 nucleates the assembly of the complex and serves as a scaffold by pentamerizing into a star-shaped structure, which can bind a single copy each of PIKFYVE and FIG4 and coordinates their activities. Interacts with NOS1.</text>
</comment>
<evidence type="ECO:0000256" key="8">
    <source>
        <dbReference type="ARBA" id="ARBA00022848"/>
    </source>
</evidence>
<dbReference type="GO" id="GO:0010008">
    <property type="term" value="C:endosome membrane"/>
    <property type="evidence" value="ECO:0007669"/>
    <property type="project" value="UniProtKB-SubCell"/>
</dbReference>
<dbReference type="InterPro" id="IPR021841">
    <property type="entry name" value="VAC14_Fig4p-bd"/>
</dbReference>
<accession>A0A9P0AKZ8</accession>
<evidence type="ECO:0000313" key="14">
    <source>
        <dbReference type="Proteomes" id="UP001152759"/>
    </source>
</evidence>
<keyword evidence="14" id="KW-1185">Reference proteome</keyword>
<evidence type="ECO:0000313" key="13">
    <source>
        <dbReference type="EMBL" id="CAH0392713.1"/>
    </source>
</evidence>
<reference evidence="13" key="1">
    <citation type="submission" date="2021-12" db="EMBL/GenBank/DDBJ databases">
        <authorList>
            <person name="King R."/>
        </authorList>
    </citation>
    <scope>NUCLEOTIDE SEQUENCE</scope>
</reference>
<sequence>MERDFAPLSQACVRALNDKMYEKRKAAALEIEKMVKEFASHNNTAQIKRLLKILGQDFAVSKNPHSRKGGLIGLAAMAVGLGKETGNYIEDLIHPILANFCEADSRVRFYACESLYNVVKIARSSILPHFAEIFSALSKLAADPDQHVKNGSELLDRLLKDIVTECSTFNIDAFMPLLRERIYVPNNFARQFIISWISVLNSVPDIDLIPYLPEILDGLFNILADPTVEINKMCETLLGEFLRNIKLNPDKANFPDMINVLIVHAQSPDSLLQYTAVTWIKEFVQLSGDSMLPYVSGILTAILPCVAYEEDSQKHIKEAAIAVNFSLMKLITMESKLPQGGDEAGENDLNLPSIVEVLSKNLQHTPVATKVAVLRWIFHLYTKTPQKMYPHIDELFPILLKVLSDSSEEVVQHDLEVLTQIVSTPPHQEGDTVGNEVNSKTVPNLGIKSSENVTANPYFNKFITSLLKLFLNRNLLEDRGSFIIRQLCVLLNAEDIYCTLAKIILEEDNIKFASVMVQSLNTILLTSSELFQLRNSLKEFKTEDSYRLFEVLYATWCHSPIATFALCLLTQNYEHACELLRIFGDIEITTEFLVDVDKLIQLIESPIFTYLRIELLEVPHNRYLVQALYGLLMLLPQSNAFHTLKNRLQCIPQLQFFQANESEVFKKKESIKKSNLDFKKLLQTFVNVQERHKQIKAAARYEAILEKGVKNTEIS</sequence>
<evidence type="ECO:0000256" key="1">
    <source>
        <dbReference type="ARBA" id="ARBA00004524"/>
    </source>
</evidence>
<dbReference type="SUPFAM" id="SSF48371">
    <property type="entry name" value="ARM repeat"/>
    <property type="match status" value="1"/>
</dbReference>
<protein>
    <recommendedName>
        <fullName evidence="4">Protein VAC14 homolog</fullName>
    </recommendedName>
</protein>
<dbReference type="GO" id="GO:0006661">
    <property type="term" value="P:phosphatidylinositol biosynthetic process"/>
    <property type="evidence" value="ECO:0007669"/>
    <property type="project" value="InterPro"/>
</dbReference>
<dbReference type="GO" id="GO:0070772">
    <property type="term" value="C:PAS complex"/>
    <property type="evidence" value="ECO:0007669"/>
    <property type="project" value="InterPro"/>
</dbReference>
<evidence type="ECO:0000256" key="7">
    <source>
        <dbReference type="ARBA" id="ARBA00022824"/>
    </source>
</evidence>
<comment type="subcellular location">
    <subcellularLocation>
        <location evidence="2">Endosome membrane</location>
    </subcellularLocation>
    <subcellularLocation>
        <location evidence="1">Microsome membrane</location>
    </subcellularLocation>
</comment>
<evidence type="ECO:0000256" key="4">
    <source>
        <dbReference type="ARBA" id="ARBA00013840"/>
    </source>
</evidence>
<proteinExistence type="inferred from homology"/>
<dbReference type="Pfam" id="PF12755">
    <property type="entry name" value="Vac14_Fab1_bd"/>
    <property type="match status" value="1"/>
</dbReference>
<dbReference type="EMBL" id="OU963868">
    <property type="protein sequence ID" value="CAH0392713.1"/>
    <property type="molecule type" value="Genomic_DNA"/>
</dbReference>
<dbReference type="FunFam" id="1.25.10.10:FF:001093">
    <property type="entry name" value="Vac14, PIKFYVE complex component"/>
    <property type="match status" value="1"/>
</dbReference>
<dbReference type="InterPro" id="IPR026825">
    <property type="entry name" value="Vac14"/>
</dbReference>
<dbReference type="AlphaFoldDB" id="A0A9P0AKZ8"/>
<keyword evidence="9" id="KW-0472">Membrane</keyword>
<keyword evidence="6" id="KW-0967">Endosome</keyword>
<evidence type="ECO:0000256" key="5">
    <source>
        <dbReference type="ARBA" id="ARBA00022737"/>
    </source>
</evidence>
<comment type="function">
    <text evidence="10">Scaffold protein component of the PI(3,5)P2 regulatory complex which regulates both the synthesis and turnover of phosphatidylinositol 3,5-bisphosphate (PtdIns(3,5)P2). Pentamerizes into a star-shaped structure and nucleates the assembly of the complex. The pentamer binds a single copy each of PIKFYVE and FIG4 and coordinates both PIKfyve kinase activity and FIG4 phosphatase activity, being required to maintain normal levels of phosphatidylinositol 3-phosphate (PtdIns(3)P) and phosphatidylinositol 5-phosphate (PtdIns(5)P). Plays a role in the biogenesis of endosome carrier vesicles (ECV) / multivesicular bodies (MVB) transport intermediates from early endosomes.</text>
</comment>